<accession>X0YU13</accession>
<dbReference type="AlphaFoldDB" id="X0YU13"/>
<proteinExistence type="predicted"/>
<organism evidence="1">
    <name type="scientific">marine sediment metagenome</name>
    <dbReference type="NCBI Taxonomy" id="412755"/>
    <lineage>
        <taxon>unclassified sequences</taxon>
        <taxon>metagenomes</taxon>
        <taxon>ecological metagenomes</taxon>
    </lineage>
</organism>
<gene>
    <name evidence="1" type="ORF">S01H4_12012</name>
</gene>
<sequence length="184" mass="20557">SLGLRPIVEMAPIMSTMGFALSLRGPKQPRAEKMVELAASVALRGDVHVLDAGNSFSAYGAARYVRRQTPRSRDVLRRILVARAFTCYQVVSLLRQTPDSDDPKLVMDLLSTFSDESVSLEESRRVLWVVIGELYRLRRSAAVAVSISRPPQPERAGLVDLLVEAADRVQRENDLVRFRPARLL</sequence>
<evidence type="ECO:0000313" key="1">
    <source>
        <dbReference type="EMBL" id="GAG59735.1"/>
    </source>
</evidence>
<protein>
    <submittedName>
        <fullName evidence="1">Uncharacterized protein</fullName>
    </submittedName>
</protein>
<name>X0YU13_9ZZZZ</name>
<feature type="non-terminal residue" evidence="1">
    <location>
        <position position="1"/>
    </location>
</feature>
<comment type="caution">
    <text evidence="1">The sequence shown here is derived from an EMBL/GenBank/DDBJ whole genome shotgun (WGS) entry which is preliminary data.</text>
</comment>
<reference evidence="1" key="1">
    <citation type="journal article" date="2014" name="Front. Microbiol.">
        <title>High frequency of phylogenetically diverse reductive dehalogenase-homologous genes in deep subseafloor sedimentary metagenomes.</title>
        <authorList>
            <person name="Kawai M."/>
            <person name="Futagami T."/>
            <person name="Toyoda A."/>
            <person name="Takaki Y."/>
            <person name="Nishi S."/>
            <person name="Hori S."/>
            <person name="Arai W."/>
            <person name="Tsubouchi T."/>
            <person name="Morono Y."/>
            <person name="Uchiyama I."/>
            <person name="Ito T."/>
            <person name="Fujiyama A."/>
            <person name="Inagaki F."/>
            <person name="Takami H."/>
        </authorList>
    </citation>
    <scope>NUCLEOTIDE SEQUENCE</scope>
    <source>
        <strain evidence="1">Expedition CK06-06</strain>
    </source>
</reference>
<dbReference type="EMBL" id="BART01005010">
    <property type="protein sequence ID" value="GAG59735.1"/>
    <property type="molecule type" value="Genomic_DNA"/>
</dbReference>